<organism evidence="1 2">
    <name type="scientific">Aegilops tauschii subsp. strangulata</name>
    <name type="common">Goatgrass</name>
    <dbReference type="NCBI Taxonomy" id="200361"/>
    <lineage>
        <taxon>Eukaryota</taxon>
        <taxon>Viridiplantae</taxon>
        <taxon>Streptophyta</taxon>
        <taxon>Embryophyta</taxon>
        <taxon>Tracheophyta</taxon>
        <taxon>Spermatophyta</taxon>
        <taxon>Magnoliopsida</taxon>
        <taxon>Liliopsida</taxon>
        <taxon>Poales</taxon>
        <taxon>Poaceae</taxon>
        <taxon>BOP clade</taxon>
        <taxon>Pooideae</taxon>
        <taxon>Triticodae</taxon>
        <taxon>Triticeae</taxon>
        <taxon>Triticinae</taxon>
        <taxon>Aegilops</taxon>
    </lineage>
</organism>
<reference evidence="1" key="5">
    <citation type="journal article" date="2021" name="G3 (Bethesda)">
        <title>Aegilops tauschii genome assembly Aet v5.0 features greater sequence contiguity and improved annotation.</title>
        <authorList>
            <person name="Wang L."/>
            <person name="Zhu T."/>
            <person name="Rodriguez J.C."/>
            <person name="Deal K.R."/>
            <person name="Dubcovsky J."/>
            <person name="McGuire P.E."/>
            <person name="Lux T."/>
            <person name="Spannagl M."/>
            <person name="Mayer K.F.X."/>
            <person name="Baldrich P."/>
            <person name="Meyers B.C."/>
            <person name="Huo N."/>
            <person name="Gu Y.Q."/>
            <person name="Zhou H."/>
            <person name="Devos K.M."/>
            <person name="Bennetzen J.L."/>
            <person name="Unver T."/>
            <person name="Budak H."/>
            <person name="Gulick P.J."/>
            <person name="Galiba G."/>
            <person name="Kalapos B."/>
            <person name="Nelson D.R."/>
            <person name="Li P."/>
            <person name="You F.M."/>
            <person name="Luo M.C."/>
            <person name="Dvorak J."/>
        </authorList>
    </citation>
    <scope>NUCLEOTIDE SEQUENCE [LARGE SCALE GENOMIC DNA]</scope>
    <source>
        <strain evidence="1">cv. AL8/78</strain>
    </source>
</reference>
<dbReference type="EnsemblPlants" id="AET2Gv20673900.9">
    <property type="protein sequence ID" value="AET2Gv20673900.9"/>
    <property type="gene ID" value="AET2Gv20673900"/>
</dbReference>
<name>A0A453BYD7_AEGTS</name>
<evidence type="ECO:0000313" key="2">
    <source>
        <dbReference type="Proteomes" id="UP000015105"/>
    </source>
</evidence>
<sequence>MLSACSFPILHGCRQRGNLVDLVILSIHWFLMSPNQSQSLLVY</sequence>
<keyword evidence="2" id="KW-1185">Reference proteome</keyword>
<evidence type="ECO:0000313" key="1">
    <source>
        <dbReference type="EnsemblPlants" id="AET2Gv20673900.9"/>
    </source>
</evidence>
<protein>
    <submittedName>
        <fullName evidence="1">Uncharacterized protein</fullName>
    </submittedName>
</protein>
<reference evidence="1" key="4">
    <citation type="submission" date="2019-03" db="UniProtKB">
        <authorList>
            <consortium name="EnsemblPlants"/>
        </authorList>
    </citation>
    <scope>IDENTIFICATION</scope>
</reference>
<dbReference type="Proteomes" id="UP000015105">
    <property type="component" value="Chromosome 2D"/>
</dbReference>
<dbReference type="Gramene" id="AET2Gv20673900.9">
    <property type="protein sequence ID" value="AET2Gv20673900.9"/>
    <property type="gene ID" value="AET2Gv20673900"/>
</dbReference>
<dbReference type="AlphaFoldDB" id="A0A453BYD7"/>
<reference evidence="1" key="3">
    <citation type="journal article" date="2017" name="Nature">
        <title>Genome sequence of the progenitor of the wheat D genome Aegilops tauschii.</title>
        <authorList>
            <person name="Luo M.C."/>
            <person name="Gu Y.Q."/>
            <person name="Puiu D."/>
            <person name="Wang H."/>
            <person name="Twardziok S.O."/>
            <person name="Deal K.R."/>
            <person name="Huo N."/>
            <person name="Zhu T."/>
            <person name="Wang L."/>
            <person name="Wang Y."/>
            <person name="McGuire P.E."/>
            <person name="Liu S."/>
            <person name="Long H."/>
            <person name="Ramasamy R.K."/>
            <person name="Rodriguez J.C."/>
            <person name="Van S.L."/>
            <person name="Yuan L."/>
            <person name="Wang Z."/>
            <person name="Xia Z."/>
            <person name="Xiao L."/>
            <person name="Anderson O.D."/>
            <person name="Ouyang S."/>
            <person name="Liang Y."/>
            <person name="Zimin A.V."/>
            <person name="Pertea G."/>
            <person name="Qi P."/>
            <person name="Bennetzen J.L."/>
            <person name="Dai X."/>
            <person name="Dawson M.W."/>
            <person name="Muller H.G."/>
            <person name="Kugler K."/>
            <person name="Rivarola-Duarte L."/>
            <person name="Spannagl M."/>
            <person name="Mayer K.F.X."/>
            <person name="Lu F.H."/>
            <person name="Bevan M.W."/>
            <person name="Leroy P."/>
            <person name="Li P."/>
            <person name="You F.M."/>
            <person name="Sun Q."/>
            <person name="Liu Z."/>
            <person name="Lyons E."/>
            <person name="Wicker T."/>
            <person name="Salzberg S.L."/>
            <person name="Devos K.M."/>
            <person name="Dvorak J."/>
        </authorList>
    </citation>
    <scope>NUCLEOTIDE SEQUENCE [LARGE SCALE GENOMIC DNA]</scope>
    <source>
        <strain evidence="1">cv. AL8/78</strain>
    </source>
</reference>
<proteinExistence type="predicted"/>
<reference evidence="2" key="1">
    <citation type="journal article" date="2014" name="Science">
        <title>Ancient hybridizations among the ancestral genomes of bread wheat.</title>
        <authorList>
            <consortium name="International Wheat Genome Sequencing Consortium,"/>
            <person name="Marcussen T."/>
            <person name="Sandve S.R."/>
            <person name="Heier L."/>
            <person name="Spannagl M."/>
            <person name="Pfeifer M."/>
            <person name="Jakobsen K.S."/>
            <person name="Wulff B.B."/>
            <person name="Steuernagel B."/>
            <person name="Mayer K.F."/>
            <person name="Olsen O.A."/>
        </authorList>
    </citation>
    <scope>NUCLEOTIDE SEQUENCE [LARGE SCALE GENOMIC DNA]</scope>
    <source>
        <strain evidence="2">cv. AL8/78</strain>
    </source>
</reference>
<accession>A0A453BYD7</accession>
<reference evidence="2" key="2">
    <citation type="journal article" date="2017" name="Nat. Plants">
        <title>The Aegilops tauschii genome reveals multiple impacts of transposons.</title>
        <authorList>
            <person name="Zhao G."/>
            <person name="Zou C."/>
            <person name="Li K."/>
            <person name="Wang K."/>
            <person name="Li T."/>
            <person name="Gao L."/>
            <person name="Zhang X."/>
            <person name="Wang H."/>
            <person name="Yang Z."/>
            <person name="Liu X."/>
            <person name="Jiang W."/>
            <person name="Mao L."/>
            <person name="Kong X."/>
            <person name="Jiao Y."/>
            <person name="Jia J."/>
        </authorList>
    </citation>
    <scope>NUCLEOTIDE SEQUENCE [LARGE SCALE GENOMIC DNA]</scope>
    <source>
        <strain evidence="2">cv. AL8/78</strain>
    </source>
</reference>